<evidence type="ECO:0000256" key="2">
    <source>
        <dbReference type="ARBA" id="ARBA00022448"/>
    </source>
</evidence>
<dbReference type="GO" id="GO:0046872">
    <property type="term" value="F:metal ion binding"/>
    <property type="evidence" value="ECO:0007669"/>
    <property type="project" value="UniProtKB-KW"/>
</dbReference>
<protein>
    <recommendedName>
        <fullName evidence="14">Phorbol-ester/DAG-type domain-containing protein</fullName>
    </recommendedName>
</protein>
<dbReference type="GO" id="GO:0008289">
    <property type="term" value="F:lipid binding"/>
    <property type="evidence" value="ECO:0007669"/>
    <property type="project" value="UniProtKB-KW"/>
</dbReference>
<keyword evidence="13" id="KW-1185">Reference proteome</keyword>
<feature type="compositionally biased region" description="Basic and acidic residues" evidence="8">
    <location>
        <begin position="874"/>
        <end position="886"/>
    </location>
</feature>
<evidence type="ECO:0008006" key="14">
    <source>
        <dbReference type="Google" id="ProtNLM"/>
    </source>
</evidence>
<dbReference type="InterPro" id="IPR039275">
    <property type="entry name" value="PDZD8"/>
</dbReference>
<dbReference type="GO" id="GO:0016020">
    <property type="term" value="C:membrane"/>
    <property type="evidence" value="ECO:0007669"/>
    <property type="project" value="UniProtKB-SubCell"/>
</dbReference>
<evidence type="ECO:0000256" key="4">
    <source>
        <dbReference type="ARBA" id="ARBA00022833"/>
    </source>
</evidence>
<dbReference type="GO" id="GO:0051560">
    <property type="term" value="P:mitochondrial calcium ion homeostasis"/>
    <property type="evidence" value="ECO:0007669"/>
    <property type="project" value="InterPro"/>
</dbReference>
<dbReference type="GO" id="GO:1990456">
    <property type="term" value="P:mitochondrion-endoplasmic reticulum membrane tethering"/>
    <property type="evidence" value="ECO:0007669"/>
    <property type="project" value="InterPro"/>
</dbReference>
<feature type="compositionally biased region" description="Polar residues" evidence="8">
    <location>
        <begin position="837"/>
        <end position="873"/>
    </location>
</feature>
<feature type="compositionally biased region" description="Acidic residues" evidence="8">
    <location>
        <begin position="1108"/>
        <end position="1120"/>
    </location>
</feature>
<dbReference type="OrthoDB" id="10004596at2759"/>
<dbReference type="InterPro" id="IPR058801">
    <property type="entry name" value="PDZD8_N"/>
</dbReference>
<evidence type="ECO:0000259" key="9">
    <source>
        <dbReference type="PROSITE" id="PS50081"/>
    </source>
</evidence>
<dbReference type="EMBL" id="CAJOBC010000883">
    <property type="protein sequence ID" value="CAF3635734.1"/>
    <property type="molecule type" value="Genomic_DNA"/>
</dbReference>
<evidence type="ECO:0000313" key="11">
    <source>
        <dbReference type="EMBL" id="CAF0848083.1"/>
    </source>
</evidence>
<evidence type="ECO:0000256" key="7">
    <source>
        <dbReference type="ARBA" id="ARBA00023136"/>
    </source>
</evidence>
<dbReference type="PROSITE" id="PS00479">
    <property type="entry name" value="ZF_DAG_PE_1"/>
    <property type="match status" value="1"/>
</dbReference>
<evidence type="ECO:0000259" key="10">
    <source>
        <dbReference type="PROSITE" id="PS51847"/>
    </source>
</evidence>
<keyword evidence="7" id="KW-0472">Membrane</keyword>
<dbReference type="AlphaFoldDB" id="A0A813W0B0"/>
<reference evidence="11" key="1">
    <citation type="submission" date="2021-02" db="EMBL/GenBank/DDBJ databases">
        <authorList>
            <person name="Nowell W R."/>
        </authorList>
    </citation>
    <scope>NUCLEOTIDE SEQUENCE</scope>
</reference>
<keyword evidence="6" id="KW-0446">Lipid-binding</keyword>
<dbReference type="EMBL" id="CAJNOQ010000883">
    <property type="protein sequence ID" value="CAF0848083.1"/>
    <property type="molecule type" value="Genomic_DNA"/>
</dbReference>
<keyword evidence="5" id="KW-0445">Lipid transport</keyword>
<feature type="domain" description="Phorbol-ester/DAG-type" evidence="9">
    <location>
        <begin position="689"/>
        <end position="739"/>
    </location>
</feature>
<dbReference type="InterPro" id="IPR002219">
    <property type="entry name" value="PKC_DAG/PE"/>
</dbReference>
<feature type="region of interest" description="Disordered" evidence="8">
    <location>
        <begin position="750"/>
        <end position="770"/>
    </location>
</feature>
<name>A0A813W0B0_9BILA</name>
<dbReference type="PROSITE" id="PS50081">
    <property type="entry name" value="ZF_DAG_PE_2"/>
    <property type="match status" value="1"/>
</dbReference>
<dbReference type="Proteomes" id="UP000663829">
    <property type="component" value="Unassembled WGS sequence"/>
</dbReference>
<evidence type="ECO:0000313" key="13">
    <source>
        <dbReference type="Proteomes" id="UP000663829"/>
    </source>
</evidence>
<feature type="region of interest" description="Disordered" evidence="8">
    <location>
        <begin position="1087"/>
        <end position="1135"/>
    </location>
</feature>
<feature type="compositionally biased region" description="Polar residues" evidence="8">
    <location>
        <begin position="760"/>
        <end position="770"/>
    </location>
</feature>
<dbReference type="GO" id="GO:0005739">
    <property type="term" value="C:mitochondrion"/>
    <property type="evidence" value="ECO:0007669"/>
    <property type="project" value="GOC"/>
</dbReference>
<dbReference type="GO" id="GO:0044233">
    <property type="term" value="C:mitochondria-associated endoplasmic reticulum membrane contact site"/>
    <property type="evidence" value="ECO:0007669"/>
    <property type="project" value="InterPro"/>
</dbReference>
<evidence type="ECO:0000256" key="5">
    <source>
        <dbReference type="ARBA" id="ARBA00023055"/>
    </source>
</evidence>
<feature type="region of interest" description="Disordered" evidence="8">
    <location>
        <begin position="837"/>
        <end position="901"/>
    </location>
</feature>
<dbReference type="InterPro" id="IPR031468">
    <property type="entry name" value="SMP_LBD"/>
</dbReference>
<feature type="compositionally biased region" description="Basic and acidic residues" evidence="8">
    <location>
        <begin position="1121"/>
        <end position="1135"/>
    </location>
</feature>
<dbReference type="SMART" id="SM00109">
    <property type="entry name" value="C1"/>
    <property type="match status" value="1"/>
</dbReference>
<keyword evidence="2" id="KW-0813">Transport</keyword>
<dbReference type="Pfam" id="PF00130">
    <property type="entry name" value="C1_1"/>
    <property type="match status" value="1"/>
</dbReference>
<dbReference type="InterPro" id="IPR046349">
    <property type="entry name" value="C1-like_sf"/>
</dbReference>
<evidence type="ECO:0000256" key="3">
    <source>
        <dbReference type="ARBA" id="ARBA00022723"/>
    </source>
</evidence>
<evidence type="ECO:0000313" key="12">
    <source>
        <dbReference type="EMBL" id="CAF3635734.1"/>
    </source>
</evidence>
<evidence type="ECO:0000256" key="6">
    <source>
        <dbReference type="ARBA" id="ARBA00023121"/>
    </source>
</evidence>
<dbReference type="SUPFAM" id="SSF57889">
    <property type="entry name" value="Cysteine-rich domain"/>
    <property type="match status" value="1"/>
</dbReference>
<dbReference type="PANTHER" id="PTHR21519">
    <property type="entry name" value="PDZ DOMAIN-CONTAINING PROTEIN 8"/>
    <property type="match status" value="1"/>
</dbReference>
<evidence type="ECO:0000256" key="8">
    <source>
        <dbReference type="SAM" id="MobiDB-lite"/>
    </source>
</evidence>
<feature type="domain" description="SMP-LTD" evidence="10">
    <location>
        <begin position="61"/>
        <end position="258"/>
    </location>
</feature>
<proteinExistence type="predicted"/>
<keyword evidence="3" id="KW-0479">Metal-binding</keyword>
<feature type="compositionally biased region" description="Polar residues" evidence="8">
    <location>
        <begin position="887"/>
        <end position="901"/>
    </location>
</feature>
<accession>A0A813W0B0</accession>
<evidence type="ECO:0000256" key="1">
    <source>
        <dbReference type="ARBA" id="ARBA00004370"/>
    </source>
</evidence>
<sequence length="1135" mass="130779">MFLLVIVLSYLLGVASTIIVLLYIYSRYLCNTDVETYTSLSHEQYPTCVPIAEDERAKNSAVDSVNYFAQFLYQELKDTSRLRRYILHKLNTEFKELKNSRAGKLFLQNIQIQDFSLGAGFPYFSDIKLEHSERDDRGLIKEFVAIFDTVYKEGFCVTVNVTLVFGRKCLLIIKIKRIEGQLRLNFKREPYTHWTLVFKQEPQIDFELRRAIRRKQTWPNYKIRYQPFFSMSKQTDYFDVKTSDGKNLIPGVYDVLIKNCDRLIIPNMLENRPVFVTLILNEKSWQDILFEKRELWPTKEIEFVRVRKIVLKEIQFMNNTEVILDEIEPKPNEIKDDDDLMLAIEQQNAIILKIQGQEFKTIKQAYRLLRVKSSQPVDSQTIITTNENTGDKIKILIALPHLNITRLSKSSTTPTDNSIDNELNISNTEINSVKDELNESSHATLRHRGTPSTAVKFQKTAESIAMMTTKDDGKQTVDEGKSDVSTVKINQKQPQKNSDITFSIVNTDLLQQFQVKQTAYKKAQMSIEFNEKFELKVGESERYLNVCLWCKPPNDDVKTQKKLILIGYTSIPLSQIVLDAHMSFKRETQLTLNFFPPYPKLLNIKKFAEFVQHKGYDDNLAHGFITINIIHRPQIEQNLDITQKREQYTTTELVLNDLCAKLKEKEKNVQANPIDSIKTNSETPKSANEHTFEDHTFSISTVCDFCSKKIWMKAGRKCATCSMNIHKKCEASCITQIKCPFIRMTPKIQTKTPSDDDLKNMTSSNEQEVNNTTIKPTENDDIIDSSLTNKNVSELIPTRLLTSNEVHSTSKMSTAAAYFSAVESRVYNKLTHKFSRTNDNQTHLNPINKPSNVSKSNENISNIQSPSLSQNRLQNEKKLIDSRNDSSESLSTMAPQQSQSKLASFSNSAYTKFRDLKQKRAPLSASLLRKNNGQRITETSKIATTPTEDIAVSDVKDIIMKCLSDNSSDFKNLEHLLHERSVDHTTLYAKAKEFGPELFPELNLNQRKQKFESEISRMQHEIDLQCQTRDEMIRDSANVTDENEKRKIESKVTNIDEKIQALAAMVILFFSGLQYCLEQLNLNGQKTHETEQENSDTRSSFENSSGIEGDEEEEEEEENLDEKREKYLKDSMKSK</sequence>
<dbReference type="PROSITE" id="PS51847">
    <property type="entry name" value="SMP"/>
    <property type="match status" value="1"/>
</dbReference>
<keyword evidence="4" id="KW-0862">Zinc</keyword>
<dbReference type="Gene3D" id="3.30.60.20">
    <property type="match status" value="1"/>
</dbReference>
<dbReference type="Proteomes" id="UP000681722">
    <property type="component" value="Unassembled WGS sequence"/>
</dbReference>
<dbReference type="PANTHER" id="PTHR21519:SF1">
    <property type="entry name" value="PDZ DOMAIN-CONTAINING PROTEIN 8"/>
    <property type="match status" value="1"/>
</dbReference>
<comment type="subcellular location">
    <subcellularLocation>
        <location evidence="1">Membrane</location>
    </subcellularLocation>
</comment>
<dbReference type="Pfam" id="PF26547">
    <property type="entry name" value="PDZD8_N"/>
    <property type="match status" value="1"/>
</dbReference>
<organism evidence="11 13">
    <name type="scientific">Didymodactylos carnosus</name>
    <dbReference type="NCBI Taxonomy" id="1234261"/>
    <lineage>
        <taxon>Eukaryota</taxon>
        <taxon>Metazoa</taxon>
        <taxon>Spiralia</taxon>
        <taxon>Gnathifera</taxon>
        <taxon>Rotifera</taxon>
        <taxon>Eurotatoria</taxon>
        <taxon>Bdelloidea</taxon>
        <taxon>Philodinida</taxon>
        <taxon>Philodinidae</taxon>
        <taxon>Didymodactylos</taxon>
    </lineage>
</organism>
<gene>
    <name evidence="11" type="ORF">GPM918_LOCUS5925</name>
    <name evidence="12" type="ORF">SRO942_LOCUS5925</name>
</gene>
<comment type="caution">
    <text evidence="11">The sequence shown here is derived from an EMBL/GenBank/DDBJ whole genome shotgun (WGS) entry which is preliminary data.</text>
</comment>
<dbReference type="GO" id="GO:0006869">
    <property type="term" value="P:lipid transport"/>
    <property type="evidence" value="ECO:0007669"/>
    <property type="project" value="UniProtKB-KW"/>
</dbReference>